<dbReference type="AlphaFoldDB" id="A0A1G1VA99"/>
<dbReference type="Proteomes" id="UP000178272">
    <property type="component" value="Unassembled WGS sequence"/>
</dbReference>
<proteinExistence type="predicted"/>
<comment type="caution">
    <text evidence="1">The sequence shown here is derived from an EMBL/GenBank/DDBJ whole genome shotgun (WGS) entry which is preliminary data.</text>
</comment>
<evidence type="ECO:0000313" key="2">
    <source>
        <dbReference type="Proteomes" id="UP000178272"/>
    </source>
</evidence>
<organism evidence="1 2">
    <name type="scientific">Candidatus Blackburnbacteria bacterium RIFCSPHIGHO2_12_FULL_41_13b</name>
    <dbReference type="NCBI Taxonomy" id="1797517"/>
    <lineage>
        <taxon>Bacteria</taxon>
        <taxon>Candidatus Blackburniibacteriota</taxon>
    </lineage>
</organism>
<accession>A0A1G1VA99</accession>
<sequence length="201" mass="22764">MSRIVEIGPYHSIDPSQWGENYSERRHLDRMEYEMLQISGFGFSFEIHIKRLIRRFSNSPVLRIFDGGCGEGSALIDFRKIAERLSVKLETTGVTRNPRHKDILAGCGVDEVVIGSVENFFETDGRKNYYHFILDYQGALSYDEPRGIQGAYVVPIYSRILEPGGSALLVSPPVFPGWLKRNNLKIIQGSEEKGPVLVEKV</sequence>
<dbReference type="InterPro" id="IPR029063">
    <property type="entry name" value="SAM-dependent_MTases_sf"/>
</dbReference>
<evidence type="ECO:0008006" key="3">
    <source>
        <dbReference type="Google" id="ProtNLM"/>
    </source>
</evidence>
<protein>
    <recommendedName>
        <fullName evidence="3">Methyltransferase domain-containing protein</fullName>
    </recommendedName>
</protein>
<gene>
    <name evidence="1" type="ORF">A3F61_01025</name>
</gene>
<dbReference type="EMBL" id="MHCA01000022">
    <property type="protein sequence ID" value="OGY12293.1"/>
    <property type="molecule type" value="Genomic_DNA"/>
</dbReference>
<name>A0A1G1VA99_9BACT</name>
<dbReference type="STRING" id="1797517.A3F61_01025"/>
<reference evidence="1 2" key="1">
    <citation type="journal article" date="2016" name="Nat. Commun.">
        <title>Thousands of microbial genomes shed light on interconnected biogeochemical processes in an aquifer system.</title>
        <authorList>
            <person name="Anantharaman K."/>
            <person name="Brown C.T."/>
            <person name="Hug L.A."/>
            <person name="Sharon I."/>
            <person name="Castelle C.J."/>
            <person name="Probst A.J."/>
            <person name="Thomas B.C."/>
            <person name="Singh A."/>
            <person name="Wilkins M.J."/>
            <person name="Karaoz U."/>
            <person name="Brodie E.L."/>
            <person name="Williams K.H."/>
            <person name="Hubbard S.S."/>
            <person name="Banfield J.F."/>
        </authorList>
    </citation>
    <scope>NUCLEOTIDE SEQUENCE [LARGE SCALE GENOMIC DNA]</scope>
</reference>
<dbReference type="SUPFAM" id="SSF53335">
    <property type="entry name" value="S-adenosyl-L-methionine-dependent methyltransferases"/>
    <property type="match status" value="1"/>
</dbReference>
<evidence type="ECO:0000313" key="1">
    <source>
        <dbReference type="EMBL" id="OGY12293.1"/>
    </source>
</evidence>